<name>A0AAE7WMH8_9CAUD</name>
<evidence type="ECO:0000313" key="2">
    <source>
        <dbReference type="Proteomes" id="UP000827319"/>
    </source>
</evidence>
<dbReference type="EMBL" id="MZ326859">
    <property type="protein sequence ID" value="QYW02057.1"/>
    <property type="molecule type" value="Genomic_DNA"/>
</dbReference>
<accession>A0AAE7WMH8</accession>
<organism evidence="1 2">
    <name type="scientific">Stenotrophomonas phage Siara</name>
    <dbReference type="NCBI Taxonomy" id="2859658"/>
    <lineage>
        <taxon>Viruses</taxon>
        <taxon>Duplodnaviria</taxon>
        <taxon>Heunggongvirae</taxon>
        <taxon>Uroviricota</taxon>
        <taxon>Caudoviricetes</taxon>
        <taxon>Beaumontvirinae</taxon>
        <taxon>Siaravirus</taxon>
        <taxon>Siaravirus siara</taxon>
    </lineage>
</organism>
<reference evidence="1" key="1">
    <citation type="submission" date="2021-06" db="EMBL/GenBank/DDBJ databases">
        <title>Complete genome sequence of Stenotrophomonas maltophilia phage Siara.</title>
        <authorList>
            <person name="Marmion J."/>
            <person name="Tate N."/>
            <person name="Clark J."/>
            <person name="Le T."/>
            <person name="Liu M."/>
            <person name="Burrowes B."/>
            <person name="Gill J."/>
        </authorList>
    </citation>
    <scope>NUCLEOTIDE SEQUENCE</scope>
</reference>
<proteinExistence type="predicted"/>
<keyword evidence="2" id="KW-1185">Reference proteome</keyword>
<evidence type="ECO:0000313" key="1">
    <source>
        <dbReference type="EMBL" id="QYW02057.1"/>
    </source>
</evidence>
<protein>
    <submittedName>
        <fullName evidence="1">Uncharacterized protein</fullName>
    </submittedName>
</protein>
<gene>
    <name evidence="1" type="ORF">CPT_Siara_054</name>
</gene>
<dbReference type="Proteomes" id="UP000827319">
    <property type="component" value="Segment"/>
</dbReference>
<sequence length="68" mass="7644">MSLTFEARLESDFRSASIPGKAQLTFSRMNGDPSFMLRFPVAQANTLELDKVYTFTLEETPPDNTDPV</sequence>